<proteinExistence type="predicted"/>
<evidence type="ECO:0000256" key="1">
    <source>
        <dbReference type="SAM" id="MobiDB-lite"/>
    </source>
</evidence>
<feature type="region of interest" description="Disordered" evidence="1">
    <location>
        <begin position="83"/>
        <end position="102"/>
    </location>
</feature>
<reference evidence="3" key="1">
    <citation type="submission" date="2019-12" db="UniProtKB">
        <authorList>
            <consortium name="WormBaseParasite"/>
        </authorList>
    </citation>
    <scope>IDENTIFICATION</scope>
</reference>
<dbReference type="AlphaFoldDB" id="A0A5S6QJM0"/>
<protein>
    <submittedName>
        <fullName evidence="3">Uncharacterized protein</fullName>
    </submittedName>
</protein>
<keyword evidence="2" id="KW-1185">Reference proteome</keyword>
<sequence length="132" mass="14721">MRAEYVSPSPLRQSSAFTREVSPAALPFRTPAAGRRQPVAHRPDHQEATDPWPQRCRVAQAHRCLNAWRSERAARVGEEFHNVGDSTMGGGVPGANADQPANGYRWKLAEGGKRNPPLQHARFPAFQDCKRR</sequence>
<feature type="region of interest" description="Disordered" evidence="1">
    <location>
        <begin position="107"/>
        <end position="132"/>
    </location>
</feature>
<dbReference type="Proteomes" id="UP000046395">
    <property type="component" value="Unassembled WGS sequence"/>
</dbReference>
<accession>A0A5S6QJM0</accession>
<feature type="region of interest" description="Disordered" evidence="1">
    <location>
        <begin position="1"/>
        <end position="52"/>
    </location>
</feature>
<evidence type="ECO:0000313" key="2">
    <source>
        <dbReference type="Proteomes" id="UP000046395"/>
    </source>
</evidence>
<name>A0A5S6QJM0_TRIMR</name>
<organism evidence="2 3">
    <name type="scientific">Trichuris muris</name>
    <name type="common">Mouse whipworm</name>
    <dbReference type="NCBI Taxonomy" id="70415"/>
    <lineage>
        <taxon>Eukaryota</taxon>
        <taxon>Metazoa</taxon>
        <taxon>Ecdysozoa</taxon>
        <taxon>Nematoda</taxon>
        <taxon>Enoplea</taxon>
        <taxon>Dorylaimia</taxon>
        <taxon>Trichinellida</taxon>
        <taxon>Trichuridae</taxon>
        <taxon>Trichuris</taxon>
    </lineage>
</organism>
<dbReference type="WBParaSite" id="TMUE_2000007077.1">
    <property type="protein sequence ID" value="TMUE_2000007077.1"/>
    <property type="gene ID" value="WBGene00299782"/>
</dbReference>
<evidence type="ECO:0000313" key="3">
    <source>
        <dbReference type="WBParaSite" id="TMUE_2000007077.1"/>
    </source>
</evidence>